<dbReference type="Gene3D" id="3.80.10.10">
    <property type="entry name" value="Ribonuclease Inhibitor"/>
    <property type="match status" value="1"/>
</dbReference>
<feature type="domain" description="Cytochrome c" evidence="6">
    <location>
        <begin position="189"/>
        <end position="281"/>
    </location>
</feature>
<dbReference type="InterPro" id="IPR036909">
    <property type="entry name" value="Cyt_c-like_dom_sf"/>
</dbReference>
<feature type="transmembrane region" description="Helical" evidence="5">
    <location>
        <begin position="144"/>
        <end position="161"/>
    </location>
</feature>
<keyword evidence="5" id="KW-0812">Transmembrane</keyword>
<protein>
    <submittedName>
        <fullName evidence="7">Cytochrome C</fullName>
    </submittedName>
</protein>
<organism evidence="7 8">
    <name type="scientific">Mucilaginibacter gilvus</name>
    <dbReference type="NCBI Taxonomy" id="2305909"/>
    <lineage>
        <taxon>Bacteria</taxon>
        <taxon>Pseudomonadati</taxon>
        <taxon>Bacteroidota</taxon>
        <taxon>Sphingobacteriia</taxon>
        <taxon>Sphingobacteriales</taxon>
        <taxon>Sphingobacteriaceae</taxon>
        <taxon>Mucilaginibacter</taxon>
    </lineage>
</organism>
<dbReference type="GO" id="GO:0046872">
    <property type="term" value="F:metal ion binding"/>
    <property type="evidence" value="ECO:0007669"/>
    <property type="project" value="UniProtKB-KW"/>
</dbReference>
<accession>A0A444MQS1</accession>
<keyword evidence="2 4" id="KW-0479">Metal-binding</keyword>
<dbReference type="SUPFAM" id="SSF46626">
    <property type="entry name" value="Cytochrome c"/>
    <property type="match status" value="1"/>
</dbReference>
<evidence type="ECO:0000256" key="4">
    <source>
        <dbReference type="PROSITE-ProRule" id="PRU00433"/>
    </source>
</evidence>
<evidence type="ECO:0000313" key="7">
    <source>
        <dbReference type="EMBL" id="RWY53963.1"/>
    </source>
</evidence>
<evidence type="ECO:0000256" key="1">
    <source>
        <dbReference type="ARBA" id="ARBA00022617"/>
    </source>
</evidence>
<dbReference type="Pfam" id="PF09990">
    <property type="entry name" value="DUF2231"/>
    <property type="match status" value="1"/>
</dbReference>
<dbReference type="InterPro" id="IPR032675">
    <property type="entry name" value="LRR_dom_sf"/>
</dbReference>
<keyword evidence="1 4" id="KW-0349">Heme</keyword>
<dbReference type="InterPro" id="IPR011429">
    <property type="entry name" value="Cyt_c_Planctomycete-type"/>
</dbReference>
<feature type="transmembrane region" description="Helical" evidence="5">
    <location>
        <begin position="113"/>
        <end position="132"/>
    </location>
</feature>
<sequence>MKSSHKGFADGALFALNVFILVLLLAGDSLVVPQWLQPAGRLHPLVLHFPIVILMLAMLMEYFRFRPEFIDEKLYQSFTNYLLVLGALFASITVIMGLLLSHEAGYEGSNLQWHKWFGVGVAFVGYGVYLIRNRERYTATIAKTGALVTVFCLIMAGHFGGNITHGEDFVFGPVMDKDKKQVPINEALVYQDVIAPIFEAKCQSCHNAAKTKGGLKLTDEESILKGGKKGKLFVAGNPQISLLLQRIHLPEAEKKHMPPIGKPQLTDEEKLLLYFWVKNNADFKKKVIDLPATDSLRVIASSFLKPAESTEEAYAFSAASENDIKKLNNNYRVVYPLAAESPALAVNIYNKSTFNVKALEELSPISKQVVSLDLNKMPVKDADLKAVAKLENLRRLVLNFSDVTGKGLKELSGLKNLHSLSLAGVKLTLADIKQLSAIKSLTELAVWDTGLKPDDFKSLQAGNKQLKVLTGFKDDGKPVKLTNPELKNTAVIFSESYPLQLANPIKGVEIRYTTDNSAPDSVRSQLYKRVTVITQSTVIKARAFKTGWLGSDEVQFNVYKCRYTPDSVMFITRPDDKYKGDGAKTIIDKDLGGTGFGNGKWLASQKDLEMMMWFNKPIEMHSLELNTMRNIGSQIFLAASIEVWGGADKDHLKLLSILKTATPLKADAFGLVPLSCKLKTPQKVACIKLIAKPIKVVPDWHSAKGKPGWVFMDELFIN</sequence>
<dbReference type="InterPro" id="IPR026876">
    <property type="entry name" value="Fn3_assoc_repeat"/>
</dbReference>
<dbReference type="EMBL" id="SBIW01000003">
    <property type="protein sequence ID" value="RWY53963.1"/>
    <property type="molecule type" value="Genomic_DNA"/>
</dbReference>
<name>A0A444MQS1_9SPHI</name>
<dbReference type="PROSITE" id="PS51007">
    <property type="entry name" value="CYTC"/>
    <property type="match status" value="1"/>
</dbReference>
<dbReference type="RefSeq" id="WP_128533398.1">
    <property type="nucleotide sequence ID" value="NZ_SBIW01000003.1"/>
</dbReference>
<proteinExistence type="predicted"/>
<evidence type="ECO:0000256" key="3">
    <source>
        <dbReference type="ARBA" id="ARBA00023004"/>
    </source>
</evidence>
<dbReference type="AlphaFoldDB" id="A0A444MQS1"/>
<keyword evidence="8" id="KW-1185">Reference proteome</keyword>
<dbReference type="Pfam" id="PF07635">
    <property type="entry name" value="PSCyt1"/>
    <property type="match status" value="1"/>
</dbReference>
<comment type="caution">
    <text evidence="7">The sequence shown here is derived from an EMBL/GenBank/DDBJ whole genome shotgun (WGS) entry which is preliminary data.</text>
</comment>
<dbReference type="PANTHER" id="PTHR35889">
    <property type="entry name" value="CYCLOINULO-OLIGOSACCHARIDE FRUCTANOTRANSFERASE-RELATED"/>
    <property type="match status" value="1"/>
</dbReference>
<dbReference type="GO" id="GO:0009055">
    <property type="term" value="F:electron transfer activity"/>
    <property type="evidence" value="ECO:0007669"/>
    <property type="project" value="InterPro"/>
</dbReference>
<feature type="transmembrane region" description="Helical" evidence="5">
    <location>
        <begin position="12"/>
        <end position="36"/>
    </location>
</feature>
<evidence type="ECO:0000256" key="5">
    <source>
        <dbReference type="SAM" id="Phobius"/>
    </source>
</evidence>
<evidence type="ECO:0000313" key="8">
    <source>
        <dbReference type="Proteomes" id="UP000286701"/>
    </source>
</evidence>
<dbReference type="Proteomes" id="UP000286701">
    <property type="component" value="Unassembled WGS sequence"/>
</dbReference>
<keyword evidence="3 4" id="KW-0408">Iron</keyword>
<dbReference type="PANTHER" id="PTHR35889:SF3">
    <property type="entry name" value="F-BOX DOMAIN-CONTAINING PROTEIN"/>
    <property type="match status" value="1"/>
</dbReference>
<dbReference type="OrthoDB" id="713772at2"/>
<evidence type="ECO:0000259" key="6">
    <source>
        <dbReference type="PROSITE" id="PS51007"/>
    </source>
</evidence>
<dbReference type="GO" id="GO:0020037">
    <property type="term" value="F:heme binding"/>
    <property type="evidence" value="ECO:0007669"/>
    <property type="project" value="InterPro"/>
</dbReference>
<dbReference type="SUPFAM" id="SSF52047">
    <property type="entry name" value="RNI-like"/>
    <property type="match status" value="1"/>
</dbReference>
<keyword evidence="5" id="KW-1133">Transmembrane helix</keyword>
<dbReference type="Pfam" id="PF13287">
    <property type="entry name" value="Fn3_assoc"/>
    <property type="match status" value="1"/>
</dbReference>
<keyword evidence="5" id="KW-0472">Membrane</keyword>
<evidence type="ECO:0000256" key="2">
    <source>
        <dbReference type="ARBA" id="ARBA00022723"/>
    </source>
</evidence>
<feature type="transmembrane region" description="Helical" evidence="5">
    <location>
        <begin position="42"/>
        <end position="60"/>
    </location>
</feature>
<dbReference type="InterPro" id="IPR009056">
    <property type="entry name" value="Cyt_c-like_dom"/>
</dbReference>
<reference evidence="7 8" key="1">
    <citation type="submission" date="2019-01" db="EMBL/GenBank/DDBJ databases">
        <title>Mucilaginibacter antarcticum sp. nov., isolated from antarctic soil.</title>
        <authorList>
            <person name="Yan Y.-Q."/>
            <person name="Du Z.-J."/>
        </authorList>
    </citation>
    <scope>NUCLEOTIDE SEQUENCE [LARGE SCALE GENOMIC DNA]</scope>
    <source>
        <strain evidence="7 8">F01003</strain>
    </source>
</reference>
<feature type="transmembrane region" description="Helical" evidence="5">
    <location>
        <begin position="81"/>
        <end position="101"/>
    </location>
</feature>
<dbReference type="InterPro" id="IPR019251">
    <property type="entry name" value="DUF2231_TM"/>
</dbReference>
<gene>
    <name evidence="7" type="ORF">EPL05_07865</name>
</gene>